<dbReference type="GO" id="GO:0008483">
    <property type="term" value="F:transaminase activity"/>
    <property type="evidence" value="ECO:0007669"/>
    <property type="project" value="UniProtKB-KW"/>
</dbReference>
<keyword evidence="9" id="KW-1185">Reference proteome</keyword>
<sequence>MATYTGRISQRVLDVEMSGIRKFFQAAAPDAINLGIGQPDFPTPEHIKEAGIAAIRNNYTGYTFNYGLPELREAICTKLAQENSISHAPENIIVTAGAGEALYVAITTLVREGERVLFQDPGFVSYEACTVLAGGRPEGVPLTPDLRLDVEACKEQMDGARVFVLNSPGNPTGTVEDEETIRAIVEYGNDHGVTIISDEVYEHFIYDKTHYSAARYGDDVITINATSKTYSMTGWRLGFMAGPGEVIEEAIKVHQNCQTCATSISQYAALAAYTGDNTCVAEMREEYRIRRDMLYDGLLDCGFEFPKPDGAFYMFVPMEQKTFRAIIDAGVVIIPGDAFGERSAGYARFSYAASRNDIKSALERIQTIEGQ</sequence>
<proteinExistence type="inferred from homology"/>
<dbReference type="EMBL" id="CP113361">
    <property type="protein sequence ID" value="WAI00914.1"/>
    <property type="molecule type" value="Genomic_DNA"/>
</dbReference>
<accession>A0A9X9S2Y0</accession>
<gene>
    <name evidence="8" type="ORF">OU421_10905</name>
</gene>
<evidence type="ECO:0000256" key="6">
    <source>
        <dbReference type="ARBA" id="ARBA00022898"/>
    </source>
</evidence>
<evidence type="ECO:0000256" key="2">
    <source>
        <dbReference type="ARBA" id="ARBA00007441"/>
    </source>
</evidence>
<reference evidence="8" key="1">
    <citation type="submission" date="2022-11" db="EMBL/GenBank/DDBJ databases">
        <title>Complete genome sequence of Methanogenium organophilum DSM 3596.</title>
        <authorList>
            <person name="Chen S.-C."/>
            <person name="Lai S.-J."/>
            <person name="You Y.-T."/>
        </authorList>
    </citation>
    <scope>NUCLEOTIDE SEQUENCE</scope>
    <source>
        <strain evidence="8">DSM 3596</strain>
    </source>
</reference>
<evidence type="ECO:0000256" key="5">
    <source>
        <dbReference type="ARBA" id="ARBA00022679"/>
    </source>
</evidence>
<dbReference type="Gene3D" id="3.40.640.10">
    <property type="entry name" value="Type I PLP-dependent aspartate aminotransferase-like (Major domain)"/>
    <property type="match status" value="1"/>
</dbReference>
<evidence type="ECO:0000256" key="1">
    <source>
        <dbReference type="ARBA" id="ARBA00001933"/>
    </source>
</evidence>
<evidence type="ECO:0000313" key="8">
    <source>
        <dbReference type="EMBL" id="WAI00914.1"/>
    </source>
</evidence>
<name>A0A9X9S2Y0_METOG</name>
<dbReference type="PANTHER" id="PTHR46383:SF3">
    <property type="entry name" value="ASPARTATE AMINOTRANSFERASE-RELATED"/>
    <property type="match status" value="1"/>
</dbReference>
<dbReference type="InterPro" id="IPR050596">
    <property type="entry name" value="AspAT/PAT-like"/>
</dbReference>
<dbReference type="GeneID" id="76835617"/>
<dbReference type="KEGG" id="mou:OU421_10905"/>
<dbReference type="RefSeq" id="WP_268186119.1">
    <property type="nucleotide sequence ID" value="NZ_CP113361.1"/>
</dbReference>
<evidence type="ECO:0000256" key="4">
    <source>
        <dbReference type="ARBA" id="ARBA00022576"/>
    </source>
</evidence>
<evidence type="ECO:0000313" key="9">
    <source>
        <dbReference type="Proteomes" id="UP001163096"/>
    </source>
</evidence>
<organism evidence="8 9">
    <name type="scientific">Methanogenium organophilum</name>
    <dbReference type="NCBI Taxonomy" id="2199"/>
    <lineage>
        <taxon>Archaea</taxon>
        <taxon>Methanobacteriati</taxon>
        <taxon>Methanobacteriota</taxon>
        <taxon>Stenosarchaea group</taxon>
        <taxon>Methanomicrobia</taxon>
        <taxon>Methanomicrobiales</taxon>
        <taxon>Methanomicrobiaceae</taxon>
        <taxon>Methanogenium</taxon>
    </lineage>
</organism>
<keyword evidence="4 8" id="KW-0032">Aminotransferase</keyword>
<dbReference type="Proteomes" id="UP001163096">
    <property type="component" value="Chromosome"/>
</dbReference>
<evidence type="ECO:0000256" key="3">
    <source>
        <dbReference type="ARBA" id="ARBA00011738"/>
    </source>
</evidence>
<dbReference type="Pfam" id="PF00155">
    <property type="entry name" value="Aminotran_1_2"/>
    <property type="match status" value="1"/>
</dbReference>
<protein>
    <submittedName>
        <fullName evidence="8">Pyridoxal phosphate-dependent aminotransferase</fullName>
    </submittedName>
</protein>
<comment type="similarity">
    <text evidence="2">Belongs to the class-I pyridoxal-phosphate-dependent aminotransferase family.</text>
</comment>
<dbReference type="GO" id="GO:0030170">
    <property type="term" value="F:pyridoxal phosphate binding"/>
    <property type="evidence" value="ECO:0007669"/>
    <property type="project" value="InterPro"/>
</dbReference>
<comment type="subunit">
    <text evidence="3">Homodimer.</text>
</comment>
<dbReference type="AlphaFoldDB" id="A0A9X9S2Y0"/>
<evidence type="ECO:0000259" key="7">
    <source>
        <dbReference type="Pfam" id="PF00155"/>
    </source>
</evidence>
<keyword evidence="5" id="KW-0808">Transferase</keyword>
<dbReference type="InterPro" id="IPR004839">
    <property type="entry name" value="Aminotransferase_I/II_large"/>
</dbReference>
<dbReference type="InterPro" id="IPR015421">
    <property type="entry name" value="PyrdxlP-dep_Trfase_major"/>
</dbReference>
<keyword evidence="6" id="KW-0663">Pyridoxal phosphate</keyword>
<dbReference type="SUPFAM" id="SSF53383">
    <property type="entry name" value="PLP-dependent transferases"/>
    <property type="match status" value="1"/>
</dbReference>
<dbReference type="InterPro" id="IPR015424">
    <property type="entry name" value="PyrdxlP-dep_Trfase"/>
</dbReference>
<dbReference type="PANTHER" id="PTHR46383">
    <property type="entry name" value="ASPARTATE AMINOTRANSFERASE"/>
    <property type="match status" value="1"/>
</dbReference>
<dbReference type="CDD" id="cd00609">
    <property type="entry name" value="AAT_like"/>
    <property type="match status" value="1"/>
</dbReference>
<comment type="cofactor">
    <cofactor evidence="1">
        <name>pyridoxal 5'-phosphate</name>
        <dbReference type="ChEBI" id="CHEBI:597326"/>
    </cofactor>
</comment>
<feature type="domain" description="Aminotransferase class I/classII large" evidence="7">
    <location>
        <begin position="30"/>
        <end position="365"/>
    </location>
</feature>
<dbReference type="GO" id="GO:0006520">
    <property type="term" value="P:amino acid metabolic process"/>
    <property type="evidence" value="ECO:0007669"/>
    <property type="project" value="InterPro"/>
</dbReference>